<dbReference type="AlphaFoldDB" id="X1FHB3"/>
<name>X1FHB3_9ZZZZ</name>
<comment type="caution">
    <text evidence="1">The sequence shown here is derived from an EMBL/GenBank/DDBJ whole genome shotgun (WGS) entry which is preliminary data.</text>
</comment>
<proteinExistence type="predicted"/>
<feature type="non-terminal residue" evidence="1">
    <location>
        <position position="1"/>
    </location>
</feature>
<gene>
    <name evidence="1" type="ORF">S03H2_10170</name>
</gene>
<evidence type="ECO:0000313" key="1">
    <source>
        <dbReference type="EMBL" id="GAH28784.1"/>
    </source>
</evidence>
<sequence>RYLWLAGQYRAWLKHGAEARTNSELRSLFKDHSATVQQELQALSGEPATGS</sequence>
<protein>
    <submittedName>
        <fullName evidence="1">Uncharacterized protein</fullName>
    </submittedName>
</protein>
<dbReference type="EMBL" id="BARU01005249">
    <property type="protein sequence ID" value="GAH28784.1"/>
    <property type="molecule type" value="Genomic_DNA"/>
</dbReference>
<reference evidence="1" key="1">
    <citation type="journal article" date="2014" name="Front. Microbiol.">
        <title>High frequency of phylogenetically diverse reductive dehalogenase-homologous genes in deep subseafloor sedimentary metagenomes.</title>
        <authorList>
            <person name="Kawai M."/>
            <person name="Futagami T."/>
            <person name="Toyoda A."/>
            <person name="Takaki Y."/>
            <person name="Nishi S."/>
            <person name="Hori S."/>
            <person name="Arai W."/>
            <person name="Tsubouchi T."/>
            <person name="Morono Y."/>
            <person name="Uchiyama I."/>
            <person name="Ito T."/>
            <person name="Fujiyama A."/>
            <person name="Inagaki F."/>
            <person name="Takami H."/>
        </authorList>
    </citation>
    <scope>NUCLEOTIDE SEQUENCE</scope>
    <source>
        <strain evidence="1">Expedition CK06-06</strain>
    </source>
</reference>
<accession>X1FHB3</accession>
<organism evidence="1">
    <name type="scientific">marine sediment metagenome</name>
    <dbReference type="NCBI Taxonomy" id="412755"/>
    <lineage>
        <taxon>unclassified sequences</taxon>
        <taxon>metagenomes</taxon>
        <taxon>ecological metagenomes</taxon>
    </lineage>
</organism>